<dbReference type="Pfam" id="PF00011">
    <property type="entry name" value="HSP20"/>
    <property type="match status" value="1"/>
</dbReference>
<dbReference type="GO" id="GO:0051082">
    <property type="term" value="F:unfolded protein binding"/>
    <property type="evidence" value="ECO:0007669"/>
    <property type="project" value="TreeGrafter"/>
</dbReference>
<dbReference type="PANTHER" id="PTHR45640">
    <property type="entry name" value="HEAT SHOCK PROTEIN HSP-12.2-RELATED"/>
    <property type="match status" value="1"/>
</dbReference>
<feature type="region of interest" description="Disordered" evidence="3">
    <location>
        <begin position="232"/>
        <end position="263"/>
    </location>
</feature>
<dbReference type="GO" id="GO:0005737">
    <property type="term" value="C:cytoplasm"/>
    <property type="evidence" value="ECO:0007669"/>
    <property type="project" value="TreeGrafter"/>
</dbReference>
<proteinExistence type="inferred from homology"/>
<reference evidence="5" key="1">
    <citation type="submission" date="2019-08" db="EMBL/GenBank/DDBJ databases">
        <title>The improved chromosome-level genome for the pearl oyster Pinctada fucata martensii using PacBio sequencing and Hi-C.</title>
        <authorList>
            <person name="Zheng Z."/>
        </authorList>
    </citation>
    <scope>NUCLEOTIDE SEQUENCE</scope>
    <source>
        <strain evidence="5">ZZ-2019</strain>
        <tissue evidence="5">Adductor muscle</tissue>
    </source>
</reference>
<gene>
    <name evidence="5" type="ORF">FSP39_018146</name>
</gene>
<evidence type="ECO:0000256" key="3">
    <source>
        <dbReference type="SAM" id="MobiDB-lite"/>
    </source>
</evidence>
<dbReference type="InterPro" id="IPR001436">
    <property type="entry name" value="Alpha-crystallin/sHSP_animal"/>
</dbReference>
<keyword evidence="6" id="KW-1185">Reference proteome</keyword>
<dbReference type="GO" id="GO:0005634">
    <property type="term" value="C:nucleus"/>
    <property type="evidence" value="ECO:0007669"/>
    <property type="project" value="TreeGrafter"/>
</dbReference>
<dbReference type="InterPro" id="IPR008978">
    <property type="entry name" value="HSP20-like_chaperone"/>
</dbReference>
<comment type="caution">
    <text evidence="5">The sequence shown here is derived from an EMBL/GenBank/DDBJ whole genome shotgun (WGS) entry which is preliminary data.</text>
</comment>
<evidence type="ECO:0000313" key="5">
    <source>
        <dbReference type="EMBL" id="KAK3100325.1"/>
    </source>
</evidence>
<dbReference type="Proteomes" id="UP001186944">
    <property type="component" value="Unassembled WGS sequence"/>
</dbReference>
<feature type="region of interest" description="Disordered" evidence="3">
    <location>
        <begin position="1"/>
        <end position="61"/>
    </location>
</feature>
<evidence type="ECO:0000256" key="2">
    <source>
        <dbReference type="RuleBase" id="RU003616"/>
    </source>
</evidence>
<feature type="compositionally biased region" description="Basic and acidic residues" evidence="3">
    <location>
        <begin position="1"/>
        <end position="14"/>
    </location>
</feature>
<dbReference type="EMBL" id="VSWD01000006">
    <property type="protein sequence ID" value="KAK3100325.1"/>
    <property type="molecule type" value="Genomic_DNA"/>
</dbReference>
<accession>A0AA89BZP7</accession>
<dbReference type="Gene3D" id="2.60.40.790">
    <property type="match status" value="2"/>
</dbReference>
<evidence type="ECO:0000259" key="4">
    <source>
        <dbReference type="PROSITE" id="PS01031"/>
    </source>
</evidence>
<evidence type="ECO:0000256" key="1">
    <source>
        <dbReference type="PROSITE-ProRule" id="PRU00285"/>
    </source>
</evidence>
<dbReference type="GO" id="GO:0009408">
    <property type="term" value="P:response to heat"/>
    <property type="evidence" value="ECO:0007669"/>
    <property type="project" value="TreeGrafter"/>
</dbReference>
<feature type="compositionally biased region" description="Polar residues" evidence="3">
    <location>
        <begin position="37"/>
        <end position="50"/>
    </location>
</feature>
<dbReference type="PANTHER" id="PTHR45640:SF26">
    <property type="entry name" value="RE23625P"/>
    <property type="match status" value="1"/>
</dbReference>
<comment type="similarity">
    <text evidence="1 2">Belongs to the small heat shock protein (HSP20) family.</text>
</comment>
<name>A0AA89BZP7_PINIB</name>
<dbReference type="GO" id="GO:0042026">
    <property type="term" value="P:protein refolding"/>
    <property type="evidence" value="ECO:0007669"/>
    <property type="project" value="TreeGrafter"/>
</dbReference>
<dbReference type="SUPFAM" id="SSF49764">
    <property type="entry name" value="HSP20-like chaperones"/>
    <property type="match status" value="1"/>
</dbReference>
<protein>
    <recommendedName>
        <fullName evidence="4">SHSP domain-containing protein</fullName>
    </recommendedName>
</protein>
<sequence length="354" mass="39865">MVKVKDEKPEKGESRGCPYSRPQRRNNGEQGEQQNGSGTANNQTENTSGSDIDEQVPPNPASAIANMFSELSNLMTELAKHRENTANDPHKPWCDSSPHCQRKWKERIRLPYRDFLPSEVDARVKGGKIIVKAVHVEGDDDNNEKYELNRKIDVPPDIDALHISCTIRFNYLYIEAPYKTNSADEKSVPETKEDDGNPEMKDAIDKIDFDDLPSSSGTNEIRPVVLKEKFVLKDDKEEEENTNDSEEKGDTDQTVNPKFGPMDGASEKFVAKYDLTRFRSSDVSINKTEKGLQILGKSVRKVGSDEVTENFSEECIFPPNVDRKSVRCLNDEGNLTITASYKDLSEEVNEKVDA</sequence>
<dbReference type="PROSITE" id="PS01031">
    <property type="entry name" value="SHSP"/>
    <property type="match status" value="1"/>
</dbReference>
<dbReference type="AlphaFoldDB" id="A0AA89BZP7"/>
<dbReference type="CDD" id="cd06526">
    <property type="entry name" value="metazoan_ACD"/>
    <property type="match status" value="1"/>
</dbReference>
<organism evidence="5 6">
    <name type="scientific">Pinctada imbricata</name>
    <name type="common">Atlantic pearl-oyster</name>
    <name type="synonym">Pinctada martensii</name>
    <dbReference type="NCBI Taxonomy" id="66713"/>
    <lineage>
        <taxon>Eukaryota</taxon>
        <taxon>Metazoa</taxon>
        <taxon>Spiralia</taxon>
        <taxon>Lophotrochozoa</taxon>
        <taxon>Mollusca</taxon>
        <taxon>Bivalvia</taxon>
        <taxon>Autobranchia</taxon>
        <taxon>Pteriomorphia</taxon>
        <taxon>Pterioida</taxon>
        <taxon>Pterioidea</taxon>
        <taxon>Pteriidae</taxon>
        <taxon>Pinctada</taxon>
    </lineage>
</organism>
<evidence type="ECO:0000313" key="6">
    <source>
        <dbReference type="Proteomes" id="UP001186944"/>
    </source>
</evidence>
<dbReference type="InterPro" id="IPR002068">
    <property type="entry name" value="A-crystallin/Hsp20_dom"/>
</dbReference>
<feature type="domain" description="SHSP" evidence="4">
    <location>
        <begin position="250"/>
        <end position="354"/>
    </location>
</feature>